<feature type="chain" id="PRO_5046040506" evidence="1">
    <location>
        <begin position="25"/>
        <end position="122"/>
    </location>
</feature>
<name>A0ABU5ESE7_9BACT</name>
<dbReference type="NCBIfam" id="TIGR03066">
    <property type="entry name" value="Gem_osc_para_1"/>
    <property type="match status" value="1"/>
</dbReference>
<evidence type="ECO:0000313" key="3">
    <source>
        <dbReference type="Proteomes" id="UP001272242"/>
    </source>
</evidence>
<protein>
    <submittedName>
        <fullName evidence="2">TIGR03066 family protein</fullName>
    </submittedName>
</protein>
<dbReference type="EMBL" id="JAXBLV010000024">
    <property type="protein sequence ID" value="MDY3558277.1"/>
    <property type="molecule type" value="Genomic_DNA"/>
</dbReference>
<dbReference type="Proteomes" id="UP001272242">
    <property type="component" value="Unassembled WGS sequence"/>
</dbReference>
<evidence type="ECO:0000256" key="1">
    <source>
        <dbReference type="SAM" id="SignalP"/>
    </source>
</evidence>
<organism evidence="2 3">
    <name type="scientific">Gemmata algarum</name>
    <dbReference type="NCBI Taxonomy" id="2975278"/>
    <lineage>
        <taxon>Bacteria</taxon>
        <taxon>Pseudomonadati</taxon>
        <taxon>Planctomycetota</taxon>
        <taxon>Planctomycetia</taxon>
        <taxon>Gemmatales</taxon>
        <taxon>Gemmataceae</taxon>
        <taxon>Gemmata</taxon>
    </lineage>
</organism>
<evidence type="ECO:0000313" key="2">
    <source>
        <dbReference type="EMBL" id="MDY3558277.1"/>
    </source>
</evidence>
<feature type="signal peptide" evidence="1">
    <location>
        <begin position="1"/>
        <end position="24"/>
    </location>
</feature>
<keyword evidence="1" id="KW-0732">Signal</keyword>
<gene>
    <name evidence="2" type="ORF">R5W23_004972</name>
</gene>
<proteinExistence type="predicted"/>
<dbReference type="RefSeq" id="WP_320685225.1">
    <property type="nucleotide sequence ID" value="NZ_JAXBLV010000024.1"/>
</dbReference>
<sequence length="122" mass="13120">MKTLLAAVFAFAALGLAGTAPAKADDTPKLLGKWEVTKSASDTPVGTVIEFAKDGKLLVTINNEGKDLKLDGTYKLTGKKIALKLSLNEQKIEQDLTVTFKGEDGLELEDADKKVDTLKKKK</sequence>
<keyword evidence="3" id="KW-1185">Reference proteome</keyword>
<comment type="caution">
    <text evidence="2">The sequence shown here is derived from an EMBL/GenBank/DDBJ whole genome shotgun (WGS) entry which is preliminary data.</text>
</comment>
<reference evidence="3" key="1">
    <citation type="journal article" date="2023" name="Mar. Drugs">
        <title>Gemmata algarum, a Novel Planctomycete Isolated from an Algal Mat, Displays Antimicrobial Activity.</title>
        <authorList>
            <person name="Kumar G."/>
            <person name="Kallscheuer N."/>
            <person name="Kashif M."/>
            <person name="Ahamad S."/>
            <person name="Jagadeeshwari U."/>
            <person name="Pannikurungottu S."/>
            <person name="Haufschild T."/>
            <person name="Kabuu M."/>
            <person name="Sasikala C."/>
            <person name="Jogler C."/>
            <person name="Ramana C."/>
        </authorList>
    </citation>
    <scope>NUCLEOTIDE SEQUENCE [LARGE SCALE GENOMIC DNA]</scope>
    <source>
        <strain evidence="3">JC673</strain>
    </source>
</reference>
<accession>A0ABU5ESE7</accession>